<dbReference type="PANTHER" id="PTHR44591">
    <property type="entry name" value="STRESS RESPONSE REGULATOR PROTEIN 1"/>
    <property type="match status" value="1"/>
</dbReference>
<evidence type="ECO:0000256" key="1">
    <source>
        <dbReference type="ARBA" id="ARBA00022553"/>
    </source>
</evidence>
<dbReference type="InterPro" id="IPR050595">
    <property type="entry name" value="Bact_response_regulator"/>
</dbReference>
<dbReference type="CDD" id="cd00156">
    <property type="entry name" value="REC"/>
    <property type="match status" value="1"/>
</dbReference>
<dbReference type="Proteomes" id="UP000051861">
    <property type="component" value="Unassembled WGS sequence"/>
</dbReference>
<sequence>MKQPAMSDKKILIVDYDAKNLEDMVELFSSHKLEIITANDGQTAYEKYKSEKPNLILLEAMLPKLHGFDLTQKIHKETKGSVPVVIVTGLYKGTQYKNEAMRSFGAADYFEKPFDTEELVKSVMNLLHDEMDIDVELPDPDEVIKLLEEE</sequence>
<dbReference type="SUPFAM" id="SSF52172">
    <property type="entry name" value="CheY-like"/>
    <property type="match status" value="1"/>
</dbReference>
<keyword evidence="1" id="KW-0597">Phosphoprotein</keyword>
<dbReference type="InterPro" id="IPR001789">
    <property type="entry name" value="Sig_transdc_resp-reg_receiver"/>
</dbReference>
<proteinExistence type="predicted"/>
<protein>
    <recommendedName>
        <fullName evidence="3">Response regulatory domain-containing protein</fullName>
    </recommendedName>
</protein>
<dbReference type="InterPro" id="IPR011006">
    <property type="entry name" value="CheY-like_superfamily"/>
</dbReference>
<evidence type="ECO:0000313" key="4">
    <source>
        <dbReference type="EMBL" id="KPJ68848.1"/>
    </source>
</evidence>
<evidence type="ECO:0000256" key="2">
    <source>
        <dbReference type="PROSITE-ProRule" id="PRU00169"/>
    </source>
</evidence>
<dbReference type="PROSITE" id="PS50110">
    <property type="entry name" value="RESPONSE_REGULATORY"/>
    <property type="match status" value="1"/>
</dbReference>
<dbReference type="Gene3D" id="3.40.50.2300">
    <property type="match status" value="1"/>
</dbReference>
<dbReference type="GO" id="GO:0000160">
    <property type="term" value="P:phosphorelay signal transduction system"/>
    <property type="evidence" value="ECO:0007669"/>
    <property type="project" value="InterPro"/>
</dbReference>
<gene>
    <name evidence="4" type="ORF">AMJ44_05280</name>
</gene>
<dbReference type="AlphaFoldDB" id="A0A0S7Y295"/>
<dbReference type="Pfam" id="PF00072">
    <property type="entry name" value="Response_reg"/>
    <property type="match status" value="1"/>
</dbReference>
<reference evidence="4 5" key="1">
    <citation type="journal article" date="2015" name="Microbiome">
        <title>Genomic resolution of linkages in carbon, nitrogen, and sulfur cycling among widespread estuary sediment bacteria.</title>
        <authorList>
            <person name="Baker B.J."/>
            <person name="Lazar C.S."/>
            <person name="Teske A.P."/>
            <person name="Dick G.J."/>
        </authorList>
    </citation>
    <scope>NUCLEOTIDE SEQUENCE [LARGE SCALE GENOMIC DNA]</scope>
    <source>
        <strain evidence="4">DG_54_3</strain>
    </source>
</reference>
<comment type="caution">
    <text evidence="2">Lacks conserved residue(s) required for the propagation of feature annotation.</text>
</comment>
<evidence type="ECO:0000313" key="5">
    <source>
        <dbReference type="Proteomes" id="UP000051861"/>
    </source>
</evidence>
<comment type="caution">
    <text evidence="4">The sequence shown here is derived from an EMBL/GenBank/DDBJ whole genome shotgun (WGS) entry which is preliminary data.</text>
</comment>
<dbReference type="PANTHER" id="PTHR44591:SF3">
    <property type="entry name" value="RESPONSE REGULATORY DOMAIN-CONTAINING PROTEIN"/>
    <property type="match status" value="1"/>
</dbReference>
<name>A0A0S7Y295_UNCSA</name>
<evidence type="ECO:0000259" key="3">
    <source>
        <dbReference type="PROSITE" id="PS50110"/>
    </source>
</evidence>
<dbReference type="EMBL" id="LIZX01000038">
    <property type="protein sequence ID" value="KPJ68848.1"/>
    <property type="molecule type" value="Genomic_DNA"/>
</dbReference>
<feature type="domain" description="Response regulatory" evidence="3">
    <location>
        <begin position="10"/>
        <end position="127"/>
    </location>
</feature>
<dbReference type="SMART" id="SM00448">
    <property type="entry name" value="REC"/>
    <property type="match status" value="1"/>
</dbReference>
<accession>A0A0S7Y295</accession>
<organism evidence="4 5">
    <name type="scientific">candidate division WOR-1 bacterium DG_54_3</name>
    <dbReference type="NCBI Taxonomy" id="1703775"/>
    <lineage>
        <taxon>Bacteria</taxon>
        <taxon>Bacillati</taxon>
        <taxon>Saganbacteria</taxon>
    </lineage>
</organism>